<keyword evidence="2" id="KW-1185">Reference proteome</keyword>
<name>A0A3P7KCA8_STRVU</name>
<evidence type="ECO:0000313" key="2">
    <source>
        <dbReference type="Proteomes" id="UP000270094"/>
    </source>
</evidence>
<evidence type="ECO:0000313" key="1">
    <source>
        <dbReference type="EMBL" id="VDM85907.1"/>
    </source>
</evidence>
<sequence>MVYERIAAEKVDVTVLGTELVFRNGRKANNRFLKAALSEKLATWDGKDDSKRGIPTQELIN</sequence>
<protein>
    <submittedName>
        <fullName evidence="1">Uncharacterized protein</fullName>
    </submittedName>
</protein>
<dbReference type="OrthoDB" id="1663137at2759"/>
<dbReference type="AlphaFoldDB" id="A0A3P7KCA8"/>
<dbReference type="Proteomes" id="UP000270094">
    <property type="component" value="Unassembled WGS sequence"/>
</dbReference>
<organism evidence="1 2">
    <name type="scientific">Strongylus vulgaris</name>
    <name type="common">Blood worm</name>
    <dbReference type="NCBI Taxonomy" id="40348"/>
    <lineage>
        <taxon>Eukaryota</taxon>
        <taxon>Metazoa</taxon>
        <taxon>Ecdysozoa</taxon>
        <taxon>Nematoda</taxon>
        <taxon>Chromadorea</taxon>
        <taxon>Rhabditida</taxon>
        <taxon>Rhabditina</taxon>
        <taxon>Rhabditomorpha</taxon>
        <taxon>Strongyloidea</taxon>
        <taxon>Strongylidae</taxon>
        <taxon>Strongylus</taxon>
    </lineage>
</organism>
<gene>
    <name evidence="1" type="ORF">SVUK_LOCUS20905</name>
</gene>
<accession>A0A3P7KCA8</accession>
<feature type="non-terminal residue" evidence="1">
    <location>
        <position position="61"/>
    </location>
</feature>
<reference evidence="1 2" key="1">
    <citation type="submission" date="2018-11" db="EMBL/GenBank/DDBJ databases">
        <authorList>
            <consortium name="Pathogen Informatics"/>
        </authorList>
    </citation>
    <scope>NUCLEOTIDE SEQUENCE [LARGE SCALE GENOMIC DNA]</scope>
</reference>
<proteinExistence type="predicted"/>
<dbReference type="EMBL" id="UYYB01147014">
    <property type="protein sequence ID" value="VDM85907.1"/>
    <property type="molecule type" value="Genomic_DNA"/>
</dbReference>